<comment type="subcellular location">
    <subcellularLocation>
        <location evidence="1">Nucleus</location>
    </subcellularLocation>
</comment>
<dbReference type="AlphaFoldDB" id="A0A8C7WBS1"/>
<dbReference type="Proteomes" id="UP000694395">
    <property type="component" value="Chromosome 26"/>
</dbReference>
<proteinExistence type="inferred from homology"/>
<dbReference type="InterPro" id="IPR028271">
    <property type="entry name" value="RAMAC"/>
</dbReference>
<evidence type="ECO:0000313" key="6">
    <source>
        <dbReference type="Proteomes" id="UP000694395"/>
    </source>
</evidence>
<dbReference type="GO" id="GO:0106005">
    <property type="term" value="P:RNA 5'-cap (guanine-N7)-methylation"/>
    <property type="evidence" value="ECO:0007669"/>
    <property type="project" value="InterPro"/>
</dbReference>
<reference evidence="5" key="2">
    <citation type="submission" date="2025-08" db="UniProtKB">
        <authorList>
            <consortium name="Ensembl"/>
        </authorList>
    </citation>
    <scope>IDENTIFICATION</scope>
</reference>
<evidence type="ECO:0000256" key="2">
    <source>
        <dbReference type="ARBA" id="ARBA00023242"/>
    </source>
</evidence>
<dbReference type="PANTHER" id="PTHR48168">
    <property type="entry name" value="RNA GUANINE-7 METHYLTRANSFERASE-ACTIVATING SUBUNIT-LIKE (PSEUDOGENE)-RELATED"/>
    <property type="match status" value="1"/>
</dbReference>
<sequence>MTDGPETPPNYEEQFAHRFSLEDPEYQQYVSRPANPPPLVEDWGGRGGGNNRGRDNRCVSRGWGGAGSVTPKQAPRVLELPRPALHNLLLCYHNRVVLQLGRSEHHCFCSIKRCTPF</sequence>
<dbReference type="Pfam" id="PF15320">
    <property type="entry name" value="RAM"/>
    <property type="match status" value="1"/>
</dbReference>
<dbReference type="GO" id="GO:0003723">
    <property type="term" value="F:RNA binding"/>
    <property type="evidence" value="ECO:0007669"/>
    <property type="project" value="InterPro"/>
</dbReference>
<evidence type="ECO:0000256" key="1">
    <source>
        <dbReference type="ARBA" id="ARBA00004123"/>
    </source>
</evidence>
<organism evidence="5 6">
    <name type="scientific">Oncorhynchus mykiss</name>
    <name type="common">Rainbow trout</name>
    <name type="synonym">Salmo gairdneri</name>
    <dbReference type="NCBI Taxonomy" id="8022"/>
    <lineage>
        <taxon>Eukaryota</taxon>
        <taxon>Metazoa</taxon>
        <taxon>Chordata</taxon>
        <taxon>Craniata</taxon>
        <taxon>Vertebrata</taxon>
        <taxon>Euteleostomi</taxon>
        <taxon>Actinopterygii</taxon>
        <taxon>Neopterygii</taxon>
        <taxon>Teleostei</taxon>
        <taxon>Protacanthopterygii</taxon>
        <taxon>Salmoniformes</taxon>
        <taxon>Salmonidae</taxon>
        <taxon>Salmoninae</taxon>
        <taxon>Oncorhynchus</taxon>
    </lineage>
</organism>
<comment type="similarity">
    <text evidence="3">Belongs to the RAM family.</text>
</comment>
<accession>A0A8C7WBS1</accession>
<keyword evidence="6" id="KW-1185">Reference proteome</keyword>
<name>A0A8C7WBS1_ONCMY</name>
<evidence type="ECO:0000256" key="4">
    <source>
        <dbReference type="SAM" id="MobiDB-lite"/>
    </source>
</evidence>
<protein>
    <recommendedName>
        <fullName evidence="7">RNMT-activating mini protein</fullName>
    </recommendedName>
</protein>
<feature type="region of interest" description="Disordered" evidence="4">
    <location>
        <begin position="26"/>
        <end position="71"/>
    </location>
</feature>
<dbReference type="GeneTree" id="ENSGT00390000011190"/>
<dbReference type="Ensembl" id="ENSOMYT00000090918.2">
    <property type="protein sequence ID" value="ENSOMYP00000083470.2"/>
    <property type="gene ID" value="ENSOMYG00000053924.1"/>
</dbReference>
<evidence type="ECO:0008006" key="7">
    <source>
        <dbReference type="Google" id="ProtNLM"/>
    </source>
</evidence>
<dbReference type="GO" id="GO:0031533">
    <property type="term" value="C:mRNA capping enzyme complex"/>
    <property type="evidence" value="ECO:0007669"/>
    <property type="project" value="InterPro"/>
</dbReference>
<dbReference type="PANTHER" id="PTHR48168:SF1">
    <property type="entry name" value="RNA GUANINE-N7 METHYLTRANSFERASE ACTIVATING SUBUNIT-RELATED"/>
    <property type="match status" value="1"/>
</dbReference>
<keyword evidence="2" id="KW-0539">Nucleus</keyword>
<evidence type="ECO:0000256" key="3">
    <source>
        <dbReference type="ARBA" id="ARBA00034716"/>
    </source>
</evidence>
<evidence type="ECO:0000313" key="5">
    <source>
        <dbReference type="Ensembl" id="ENSOMYP00000083470.2"/>
    </source>
</evidence>
<reference evidence="5" key="1">
    <citation type="submission" date="2020-07" db="EMBL/GenBank/DDBJ databases">
        <title>A long reads based de novo assembly of the rainbow trout Arlee double haploid line genome.</title>
        <authorList>
            <person name="Gao G."/>
            <person name="Palti Y."/>
        </authorList>
    </citation>
    <scope>NUCLEOTIDE SEQUENCE [LARGE SCALE GENOMIC DNA]</scope>
</reference>
<reference evidence="5" key="3">
    <citation type="submission" date="2025-09" db="UniProtKB">
        <authorList>
            <consortium name="Ensembl"/>
        </authorList>
    </citation>
    <scope>IDENTIFICATION</scope>
</reference>